<proteinExistence type="predicted"/>
<dbReference type="Gene3D" id="3.40.50.2300">
    <property type="match status" value="1"/>
</dbReference>
<dbReference type="Proteomes" id="UP000273278">
    <property type="component" value="Chromosome"/>
</dbReference>
<sequence length="300" mass="33706">MKALIIEDREGMKTMLMDVLEKNGIEHTAVNTVEEAMATIQTDKDHRIVILDTAVSDGTGMSFIDDLESWEAEPESKKGRRQRAENGPAIIVIRNSTESVPESCIFVKAELVKPFTTSMLVDAINAALPKDKRIVDADRGRMMANPNDELVRRGITYGESYVFFQENPRTVLDIMQTFSMAGYDMLLITASRAKVARERFGLDKGAEVYTLKGNFYPLGTMIDMVRGFIEGSRYPVVALDDLDNIIDHCGMDRTFVALKEILALRGEKHKFTFLASVDGEVLKKNERAVLTSMMTLYKEE</sequence>
<dbReference type="SUPFAM" id="SSF52172">
    <property type="entry name" value="CheY-like"/>
    <property type="match status" value="1"/>
</dbReference>
<evidence type="ECO:0000259" key="2">
    <source>
        <dbReference type="PROSITE" id="PS50110"/>
    </source>
</evidence>
<keyword evidence="1" id="KW-0597">Phosphoprotein</keyword>
<dbReference type="InterPro" id="IPR001789">
    <property type="entry name" value="Sig_transdc_resp-reg_receiver"/>
</dbReference>
<dbReference type="AlphaFoldDB" id="A0A3G3IFR4"/>
<reference evidence="3 4" key="1">
    <citation type="submission" date="2016-10" db="EMBL/GenBank/DDBJ databases">
        <title>Complete genome of the TMA-utilizing, human hosted archaeon Methanomethylophilus alvus Gen. nov, sp. nov., strain Mx-05, derived from a pure culture.</title>
        <authorList>
            <person name="Brugere J.-F."/>
            <person name="Ben Hania W."/>
            <person name="Chaudhary P.P."/>
            <person name="Gaci N."/>
            <person name="Borrel G."/>
            <person name="Cao Van Tuat L."/>
            <person name="Fardeau M.-L."/>
            <person name="Harris H.M.B."/>
            <person name="O'Toole P.W."/>
            <person name="Ollivier B."/>
        </authorList>
    </citation>
    <scope>NUCLEOTIDE SEQUENCE [LARGE SCALE GENOMIC DNA]</scope>
    <source>
        <strain evidence="3 4">Mx-05</strain>
    </source>
</reference>
<evidence type="ECO:0000313" key="4">
    <source>
        <dbReference type="Proteomes" id="UP000273278"/>
    </source>
</evidence>
<evidence type="ECO:0000313" key="3">
    <source>
        <dbReference type="EMBL" id="AYQ54650.1"/>
    </source>
</evidence>
<organism evidence="3 4">
    <name type="scientific">Methanomethylophilus alvi</name>
    <dbReference type="NCBI Taxonomy" id="1291540"/>
    <lineage>
        <taxon>Archaea</taxon>
        <taxon>Methanobacteriati</taxon>
        <taxon>Thermoplasmatota</taxon>
        <taxon>Thermoplasmata</taxon>
        <taxon>Methanomassiliicoccales</taxon>
        <taxon>Methanomethylophilaceae</taxon>
        <taxon>Methanomethylophilus</taxon>
    </lineage>
</organism>
<evidence type="ECO:0000256" key="1">
    <source>
        <dbReference type="PROSITE-ProRule" id="PRU00169"/>
    </source>
</evidence>
<dbReference type="PROSITE" id="PS50110">
    <property type="entry name" value="RESPONSE_REGULATORY"/>
    <property type="match status" value="1"/>
</dbReference>
<dbReference type="GeneID" id="41321274"/>
<gene>
    <name evidence="3" type="ORF">BKD89_02360</name>
</gene>
<dbReference type="InterPro" id="IPR011006">
    <property type="entry name" value="CheY-like_superfamily"/>
</dbReference>
<protein>
    <recommendedName>
        <fullName evidence="2">Response regulatory domain-containing protein</fullName>
    </recommendedName>
</protein>
<feature type="domain" description="Response regulatory" evidence="2">
    <location>
        <begin position="2"/>
        <end position="128"/>
    </location>
</feature>
<accession>A0A3G3IFR4</accession>
<dbReference type="SMART" id="SM00448">
    <property type="entry name" value="REC"/>
    <property type="match status" value="1"/>
</dbReference>
<dbReference type="EMBL" id="CP017686">
    <property type="protein sequence ID" value="AYQ54650.1"/>
    <property type="molecule type" value="Genomic_DNA"/>
</dbReference>
<dbReference type="GO" id="GO:0000160">
    <property type="term" value="P:phosphorelay signal transduction system"/>
    <property type="evidence" value="ECO:0007669"/>
    <property type="project" value="InterPro"/>
</dbReference>
<feature type="modified residue" description="4-aspartylphosphate" evidence="1">
    <location>
        <position position="52"/>
    </location>
</feature>
<dbReference type="OMA" id="IARTEHP"/>
<dbReference type="RefSeq" id="WP_015504368.1">
    <property type="nucleotide sequence ID" value="NZ_CAYARL010000024.1"/>
</dbReference>
<name>A0A3G3IFR4_9ARCH</name>